<dbReference type="GO" id="GO:0046872">
    <property type="term" value="F:metal ion binding"/>
    <property type="evidence" value="ECO:0007669"/>
    <property type="project" value="UniProtKB-KW"/>
</dbReference>
<dbReference type="SUPFAM" id="SSF51316">
    <property type="entry name" value="Mss4-like"/>
    <property type="match status" value="2"/>
</dbReference>
<organism evidence="5 6">
    <name type="scientific">Clonostachys byssicola</name>
    <dbReference type="NCBI Taxonomy" id="160290"/>
    <lineage>
        <taxon>Eukaryota</taxon>
        <taxon>Fungi</taxon>
        <taxon>Dikarya</taxon>
        <taxon>Ascomycota</taxon>
        <taxon>Pezizomycotina</taxon>
        <taxon>Sordariomycetes</taxon>
        <taxon>Hypocreomycetidae</taxon>
        <taxon>Hypocreales</taxon>
        <taxon>Bionectriaceae</taxon>
        <taxon>Clonostachys</taxon>
    </lineage>
</organism>
<dbReference type="PANTHER" id="PTHR28620:SF1">
    <property type="entry name" value="CENP-V_GFA DOMAIN-CONTAINING PROTEIN"/>
    <property type="match status" value="1"/>
</dbReference>
<accession>A0A9N9ULA5</accession>
<dbReference type="OrthoDB" id="2993351at2759"/>
<dbReference type="PROSITE" id="PS51891">
    <property type="entry name" value="CENP_V_GFA"/>
    <property type="match status" value="2"/>
</dbReference>
<reference evidence="5" key="1">
    <citation type="submission" date="2021-10" db="EMBL/GenBank/DDBJ databases">
        <authorList>
            <person name="Piombo E."/>
        </authorList>
    </citation>
    <scope>NUCLEOTIDE SEQUENCE</scope>
</reference>
<comment type="caution">
    <text evidence="5">The sequence shown here is derived from an EMBL/GenBank/DDBJ whole genome shotgun (WGS) entry which is preliminary data.</text>
</comment>
<dbReference type="Pfam" id="PF04828">
    <property type="entry name" value="GFA"/>
    <property type="match status" value="2"/>
</dbReference>
<dbReference type="GO" id="GO:0016846">
    <property type="term" value="F:carbon-sulfur lyase activity"/>
    <property type="evidence" value="ECO:0007669"/>
    <property type="project" value="InterPro"/>
</dbReference>
<feature type="domain" description="CENP-V/GFA" evidence="4">
    <location>
        <begin position="12"/>
        <end position="122"/>
    </location>
</feature>
<name>A0A9N9ULA5_9HYPO</name>
<dbReference type="EMBL" id="CABFNO020001479">
    <property type="protein sequence ID" value="CAG9991439.1"/>
    <property type="molecule type" value="Genomic_DNA"/>
</dbReference>
<dbReference type="InterPro" id="IPR006913">
    <property type="entry name" value="CENP-V/GFA"/>
</dbReference>
<evidence type="ECO:0000256" key="2">
    <source>
        <dbReference type="ARBA" id="ARBA00022723"/>
    </source>
</evidence>
<dbReference type="InterPro" id="IPR011057">
    <property type="entry name" value="Mss4-like_sf"/>
</dbReference>
<dbReference type="Gene3D" id="2.170.150.70">
    <property type="match status" value="2"/>
</dbReference>
<keyword evidence="2" id="KW-0479">Metal-binding</keyword>
<sequence>MADNDNAPFKTYRGNCHCGAFVFEAQMPEIKDVMQCNCSICHRKGYLLVNPVEGSFKVVKGDLDQLTTYRFASEKIQHKFCPTCGIAVLATMPEGPPGMNTMLNAHSFQGLDTWELEKKPYDGRALGNAYETPKHHGAHPKAEVEGGKTYTGSCHCGAVTLAVASKPIDDTFAGRVMECNCSFCERGAYTWIYPLAEEVVLASSREQDIGRYSFGRNMLSKTFCTRCGTLLTNEYRPIGDEEFAKLPEQEQKMKGLFEKHHPVNLRVFDGLDLHKLSITRNSNGKNLWPPYENP</sequence>
<evidence type="ECO:0000313" key="5">
    <source>
        <dbReference type="EMBL" id="CAG9991439.1"/>
    </source>
</evidence>
<dbReference type="InterPro" id="IPR052355">
    <property type="entry name" value="CENP-V-like"/>
</dbReference>
<evidence type="ECO:0000313" key="6">
    <source>
        <dbReference type="Proteomes" id="UP000754883"/>
    </source>
</evidence>
<comment type="similarity">
    <text evidence="1">Belongs to the Gfa family.</text>
</comment>
<dbReference type="PANTHER" id="PTHR28620">
    <property type="entry name" value="CENTROMERE PROTEIN V"/>
    <property type="match status" value="1"/>
</dbReference>
<dbReference type="Proteomes" id="UP000754883">
    <property type="component" value="Unassembled WGS sequence"/>
</dbReference>
<evidence type="ECO:0000256" key="1">
    <source>
        <dbReference type="ARBA" id="ARBA00005495"/>
    </source>
</evidence>
<keyword evidence="6" id="KW-1185">Reference proteome</keyword>
<evidence type="ECO:0000256" key="3">
    <source>
        <dbReference type="ARBA" id="ARBA00022833"/>
    </source>
</evidence>
<evidence type="ECO:0000259" key="4">
    <source>
        <dbReference type="PROSITE" id="PS51891"/>
    </source>
</evidence>
<feature type="domain" description="CENP-V/GFA" evidence="4">
    <location>
        <begin position="150"/>
        <end position="292"/>
    </location>
</feature>
<dbReference type="AlphaFoldDB" id="A0A9N9ULA5"/>
<proteinExistence type="inferred from homology"/>
<gene>
    <name evidence="5" type="ORF">CBYS24578_00006233</name>
</gene>
<keyword evidence="3" id="KW-0862">Zinc</keyword>
<protein>
    <recommendedName>
        <fullName evidence="4">CENP-V/GFA domain-containing protein</fullName>
    </recommendedName>
</protein>